<reference evidence="1" key="2">
    <citation type="journal article" date="2021" name="PeerJ">
        <title>Extensive microbial diversity within the chicken gut microbiome revealed by metagenomics and culture.</title>
        <authorList>
            <person name="Gilroy R."/>
            <person name="Ravi A."/>
            <person name="Getino M."/>
            <person name="Pursley I."/>
            <person name="Horton D.L."/>
            <person name="Alikhan N.F."/>
            <person name="Baker D."/>
            <person name="Gharbi K."/>
            <person name="Hall N."/>
            <person name="Watson M."/>
            <person name="Adriaenssens E.M."/>
            <person name="Foster-Nyarko E."/>
            <person name="Jarju S."/>
            <person name="Secka A."/>
            <person name="Antonio M."/>
            <person name="Oren A."/>
            <person name="Chaudhuri R.R."/>
            <person name="La Ragione R."/>
            <person name="Hildebrand F."/>
            <person name="Pallen M.J."/>
        </authorList>
    </citation>
    <scope>NUCLEOTIDE SEQUENCE</scope>
    <source>
        <strain evidence="1">ChiSjej4B22-8148</strain>
    </source>
</reference>
<proteinExistence type="predicted"/>
<dbReference type="PANTHER" id="PTHR41317:SF1">
    <property type="entry name" value="PD-(D_E)XK NUCLEASE FAMILY TRANSPOSASE"/>
    <property type="match status" value="1"/>
</dbReference>
<dbReference type="Pfam" id="PF12784">
    <property type="entry name" value="PDDEXK_2"/>
    <property type="match status" value="1"/>
</dbReference>
<protein>
    <submittedName>
        <fullName evidence="1">Rpn family recombination-promoting nuclease/putative transposase</fullName>
    </submittedName>
</protein>
<dbReference type="NCBIfam" id="TIGR01784">
    <property type="entry name" value="T_den_put_tspse"/>
    <property type="match status" value="1"/>
</dbReference>
<dbReference type="InterPro" id="IPR010106">
    <property type="entry name" value="RpnA"/>
</dbReference>
<evidence type="ECO:0000313" key="1">
    <source>
        <dbReference type="EMBL" id="HIR12879.1"/>
    </source>
</evidence>
<accession>A0A9D1ACH2</accession>
<dbReference type="EMBL" id="DVGK01000039">
    <property type="protein sequence ID" value="HIR12879.1"/>
    <property type="molecule type" value="Genomic_DNA"/>
</dbReference>
<dbReference type="Proteomes" id="UP000886757">
    <property type="component" value="Unassembled WGS sequence"/>
</dbReference>
<organism evidence="1 2">
    <name type="scientific">Candidatus Choladousia intestinavium</name>
    <dbReference type="NCBI Taxonomy" id="2840727"/>
    <lineage>
        <taxon>Bacteria</taxon>
        <taxon>Bacillati</taxon>
        <taxon>Bacillota</taxon>
        <taxon>Clostridia</taxon>
        <taxon>Lachnospirales</taxon>
        <taxon>Lachnospiraceae</taxon>
        <taxon>Lachnospiraceae incertae sedis</taxon>
        <taxon>Candidatus Choladousia</taxon>
    </lineage>
</organism>
<reference evidence="1" key="1">
    <citation type="submission" date="2020-10" db="EMBL/GenBank/DDBJ databases">
        <authorList>
            <person name="Gilroy R."/>
        </authorList>
    </citation>
    <scope>NUCLEOTIDE SEQUENCE</scope>
    <source>
        <strain evidence="1">ChiSjej4B22-8148</strain>
    </source>
</reference>
<gene>
    <name evidence="1" type="ORF">IAB31_03015</name>
</gene>
<evidence type="ECO:0000313" key="2">
    <source>
        <dbReference type="Proteomes" id="UP000886757"/>
    </source>
</evidence>
<sequence length="327" mass="37804">MYRKKTLQELTIKDNFLFGAVMMEEDNCRRFLELALDIPIGRVEVSREKSLVYHPEYKGVRLDVFARGEDASCFNVEMQVAAKPSLGKRSRYYHAHMDMELLLSGREYRELPNTCVIFICDFDPFGQGKFRYTFRNCCRENSTVDLKDGRLTMFLSTHGKNPQEISEGLVSFLNFVKAALDESGNVFRDPYIKQLQNSIRKIKKSREMGDRYMIFREMLQEEWSEGRLEGRRVGRKEGRRIGRKEGRRVGRKEGRKEGQLETLRKSIFDLLSLLSPVPDTVKESLFSINDPAVLDKLLMKAAKAESLETFLSEAKPLLFPAPKSKAD</sequence>
<dbReference type="AlphaFoldDB" id="A0A9D1ACH2"/>
<name>A0A9D1ACH2_9FIRM</name>
<dbReference type="PANTHER" id="PTHR41317">
    <property type="entry name" value="PD-(D_E)XK NUCLEASE FAMILY TRANSPOSASE"/>
    <property type="match status" value="1"/>
</dbReference>
<comment type="caution">
    <text evidence="1">The sequence shown here is derived from an EMBL/GenBank/DDBJ whole genome shotgun (WGS) entry which is preliminary data.</text>
</comment>